<keyword evidence="2" id="KW-1185">Reference proteome</keyword>
<sequence>MLRSWYLQEPPLFLGFLLGV</sequence>
<evidence type="ECO:0000313" key="1">
    <source>
        <dbReference type="EMBL" id="EAZ93765.1"/>
    </source>
</evidence>
<dbReference type="Proteomes" id="UP000003781">
    <property type="component" value="Unassembled WGS sequence"/>
</dbReference>
<name>A3IIY3_9CHRO</name>
<organism evidence="1 2">
    <name type="scientific">Crocosphaera chwakensis CCY0110</name>
    <dbReference type="NCBI Taxonomy" id="391612"/>
    <lineage>
        <taxon>Bacteria</taxon>
        <taxon>Bacillati</taxon>
        <taxon>Cyanobacteriota</taxon>
        <taxon>Cyanophyceae</taxon>
        <taxon>Oscillatoriophycideae</taxon>
        <taxon>Chroococcales</taxon>
        <taxon>Aphanothecaceae</taxon>
        <taxon>Crocosphaera</taxon>
        <taxon>Crocosphaera chwakensis</taxon>
    </lineage>
</organism>
<dbReference type="EMBL" id="AAXW01000002">
    <property type="protein sequence ID" value="EAZ93765.1"/>
    <property type="molecule type" value="Genomic_DNA"/>
</dbReference>
<gene>
    <name evidence="1" type="ORF">CY0110_18257</name>
</gene>
<proteinExistence type="predicted"/>
<protein>
    <submittedName>
        <fullName evidence="1">Uncharacterized protein</fullName>
    </submittedName>
</protein>
<evidence type="ECO:0000313" key="2">
    <source>
        <dbReference type="Proteomes" id="UP000003781"/>
    </source>
</evidence>
<accession>A3IIY3</accession>
<reference evidence="1 2" key="1">
    <citation type="submission" date="2007-03" db="EMBL/GenBank/DDBJ databases">
        <authorList>
            <person name="Stal L."/>
            <person name="Ferriera S."/>
            <person name="Johnson J."/>
            <person name="Kravitz S."/>
            <person name="Beeson K."/>
            <person name="Sutton G."/>
            <person name="Rogers Y.-H."/>
            <person name="Friedman R."/>
            <person name="Frazier M."/>
            <person name="Venter J.C."/>
        </authorList>
    </citation>
    <scope>NUCLEOTIDE SEQUENCE [LARGE SCALE GENOMIC DNA]</scope>
    <source>
        <strain evidence="1 2">CCY0110</strain>
    </source>
</reference>
<dbReference type="AlphaFoldDB" id="A3IIY3"/>
<comment type="caution">
    <text evidence="1">The sequence shown here is derived from an EMBL/GenBank/DDBJ whole genome shotgun (WGS) entry which is preliminary data.</text>
</comment>